<dbReference type="GO" id="GO:0046872">
    <property type="term" value="F:metal ion binding"/>
    <property type="evidence" value="ECO:0007669"/>
    <property type="project" value="UniProtKB-KW"/>
</dbReference>
<feature type="binding site" evidence="1">
    <location>
        <position position="351"/>
    </location>
    <ligand>
        <name>Mn(2+)</name>
        <dbReference type="ChEBI" id="CHEBI:29035"/>
        <label>2</label>
    </ligand>
</feature>
<dbReference type="STRING" id="1423804.FD14_GL000914"/>
<dbReference type="SUPFAM" id="SSF55031">
    <property type="entry name" value="Bacterial exopeptidase dimerisation domain"/>
    <property type="match status" value="1"/>
</dbReference>
<dbReference type="InterPro" id="IPR011650">
    <property type="entry name" value="Peptidase_M20_dimer"/>
</dbReference>
<organism evidence="3 4">
    <name type="scientific">Secundilactobacillus similis DSM 23365 = JCM 2765</name>
    <dbReference type="NCBI Taxonomy" id="1423804"/>
    <lineage>
        <taxon>Bacteria</taxon>
        <taxon>Bacillati</taxon>
        <taxon>Bacillota</taxon>
        <taxon>Bacilli</taxon>
        <taxon>Lactobacillales</taxon>
        <taxon>Lactobacillaceae</taxon>
        <taxon>Secundilactobacillus</taxon>
    </lineage>
</organism>
<dbReference type="Gene3D" id="3.30.70.360">
    <property type="match status" value="1"/>
</dbReference>
<feature type="binding site" evidence="1">
    <location>
        <position position="134"/>
    </location>
    <ligand>
        <name>Mn(2+)</name>
        <dbReference type="ChEBI" id="CHEBI:29035"/>
        <label>2</label>
    </ligand>
</feature>
<keyword evidence="1" id="KW-0464">Manganese</keyword>
<accession>A0A0R2F5X0</accession>
<evidence type="ECO:0000313" key="4">
    <source>
        <dbReference type="Proteomes" id="UP000051442"/>
    </source>
</evidence>
<dbReference type="NCBIfam" id="TIGR01891">
    <property type="entry name" value="amidohydrolases"/>
    <property type="match status" value="1"/>
</dbReference>
<name>A0A0R2F5X0_9LACO</name>
<dbReference type="SUPFAM" id="SSF53187">
    <property type="entry name" value="Zn-dependent exopeptidases"/>
    <property type="match status" value="1"/>
</dbReference>
<dbReference type="EMBL" id="AYZM01000105">
    <property type="protein sequence ID" value="KRN21733.1"/>
    <property type="molecule type" value="Genomic_DNA"/>
</dbReference>
<feature type="binding site" evidence="1">
    <location>
        <position position="158"/>
    </location>
    <ligand>
        <name>Mn(2+)</name>
        <dbReference type="ChEBI" id="CHEBI:29035"/>
        <label>2</label>
    </ligand>
</feature>
<dbReference type="PATRIC" id="fig|1423804.4.peg.982"/>
<dbReference type="RefSeq" id="WP_057151973.1">
    <property type="nucleotide sequence ID" value="NZ_AYZM01000105.1"/>
</dbReference>
<dbReference type="Proteomes" id="UP000051442">
    <property type="component" value="Unassembled WGS sequence"/>
</dbReference>
<dbReference type="Gene3D" id="3.40.630.10">
    <property type="entry name" value="Zn peptidases"/>
    <property type="match status" value="1"/>
</dbReference>
<feature type="binding site" evidence="1">
    <location>
        <position position="98"/>
    </location>
    <ligand>
        <name>Mn(2+)</name>
        <dbReference type="ChEBI" id="CHEBI:29035"/>
        <label>2</label>
    </ligand>
</feature>
<dbReference type="GO" id="GO:0016787">
    <property type="term" value="F:hydrolase activity"/>
    <property type="evidence" value="ECO:0007669"/>
    <property type="project" value="UniProtKB-KW"/>
</dbReference>
<evidence type="ECO:0000313" key="3">
    <source>
        <dbReference type="EMBL" id="KRN21733.1"/>
    </source>
</evidence>
<dbReference type="Pfam" id="PF01546">
    <property type="entry name" value="Peptidase_M20"/>
    <property type="match status" value="1"/>
</dbReference>
<gene>
    <name evidence="3" type="ORF">FD14_GL000914</name>
</gene>
<evidence type="ECO:0000256" key="1">
    <source>
        <dbReference type="PIRSR" id="PIRSR005962-1"/>
    </source>
</evidence>
<dbReference type="OrthoDB" id="9776731at2"/>
<reference evidence="3" key="1">
    <citation type="journal article" date="2015" name="Genome Announc.">
        <title>Expanding the biotechnology potential of lactobacilli through comparative genomics of 213 strains and associated genera.</title>
        <authorList>
            <person name="Sun Z."/>
            <person name="Harris H.M."/>
            <person name="McCann A."/>
            <person name="Guo C."/>
            <person name="Argimon S."/>
            <person name="Zhang W."/>
            <person name="Yang X."/>
            <person name="Jeffery I.B."/>
            <person name="Cooney J.C."/>
            <person name="Kagawa T.F."/>
            <person name="Liu W."/>
            <person name="Song Y."/>
            <person name="Salvetti E."/>
            <person name="Wrobel A."/>
            <person name="Rasinkangas P."/>
            <person name="Parkhill J."/>
            <person name="Rea M.C."/>
            <person name="O'Sullivan O."/>
            <person name="Ritari J."/>
            <person name="Douillard F.P."/>
            <person name="Paul Ross R."/>
            <person name="Yang R."/>
            <person name="Briner A.E."/>
            <person name="Felis G.E."/>
            <person name="de Vos W.M."/>
            <person name="Barrangou R."/>
            <person name="Klaenhammer T.R."/>
            <person name="Caufield P.W."/>
            <person name="Cui Y."/>
            <person name="Zhang H."/>
            <person name="O'Toole P.W."/>
        </authorList>
    </citation>
    <scope>NUCLEOTIDE SEQUENCE [LARGE SCALE GENOMIC DNA]</scope>
    <source>
        <strain evidence="3">DSM 23365</strain>
    </source>
</reference>
<feature type="binding site" evidence="1">
    <location>
        <position position="100"/>
    </location>
    <ligand>
        <name>Mn(2+)</name>
        <dbReference type="ChEBI" id="CHEBI:29035"/>
        <label>2</label>
    </ligand>
</feature>
<protein>
    <submittedName>
        <fullName evidence="3">Amidohydrolase</fullName>
    </submittedName>
</protein>
<dbReference type="PANTHER" id="PTHR11014:SF122">
    <property type="entry name" value="AMIDOHYDROLASE AMHX"/>
    <property type="match status" value="1"/>
</dbReference>
<sequence length="377" mass="41235">MMTTTNETLTPVTLDELQMMTDFNYLHDRGEIAFQEVNTTNYLASRLDEMGISYERFDGFTGLLATIGDGRKPLIGLRTDIDALKQVYQGKTGVFHSCGHDSHMTMILAVAKYFSENPDQLPGTLKVIFQPAEETVTGAERVIKSGQLPQLDCLYGVHVAAANDIAGKHAAPIIMAAATRTYWVTITGKTAHAGRPWLGANVIDAFSTINEKFKQIKLDTDTPYSCITTMFQAGESSNIVPDRATFAVDLRARNNDLMNEMQEQAFAIMKSVETDDIKVILDGNDLSPASIPSEPAMANMRQAIVNVLGEDGLVEAKPSQGGDDFHFYAYDGIAKETTMLGLGCDLKPGLHVPGMTFDRSAMFDGAKMLIDAIRLTK</sequence>
<proteinExistence type="predicted"/>
<dbReference type="PANTHER" id="PTHR11014">
    <property type="entry name" value="PEPTIDASE M20 FAMILY MEMBER"/>
    <property type="match status" value="1"/>
</dbReference>
<dbReference type="AlphaFoldDB" id="A0A0R2F5X0"/>
<dbReference type="Pfam" id="PF07687">
    <property type="entry name" value="M20_dimer"/>
    <property type="match status" value="1"/>
</dbReference>
<keyword evidence="3" id="KW-0378">Hydrolase</keyword>
<dbReference type="InterPro" id="IPR017439">
    <property type="entry name" value="Amidohydrolase"/>
</dbReference>
<dbReference type="InterPro" id="IPR002933">
    <property type="entry name" value="Peptidase_M20"/>
</dbReference>
<comment type="cofactor">
    <cofactor evidence="1">
        <name>Mn(2+)</name>
        <dbReference type="ChEBI" id="CHEBI:29035"/>
    </cofactor>
    <text evidence="1">The Mn(2+) ion enhances activity.</text>
</comment>
<dbReference type="PIRSF" id="PIRSF005962">
    <property type="entry name" value="Pept_M20D_amidohydro"/>
    <property type="match status" value="1"/>
</dbReference>
<evidence type="ECO:0000259" key="2">
    <source>
        <dbReference type="Pfam" id="PF07687"/>
    </source>
</evidence>
<keyword evidence="1" id="KW-0479">Metal-binding</keyword>
<keyword evidence="4" id="KW-1185">Reference proteome</keyword>
<comment type="caution">
    <text evidence="3">The sequence shown here is derived from an EMBL/GenBank/DDBJ whole genome shotgun (WGS) entry which is preliminary data.</text>
</comment>
<dbReference type="InterPro" id="IPR036264">
    <property type="entry name" value="Bact_exopeptidase_dim_dom"/>
</dbReference>
<feature type="domain" description="Peptidase M20 dimerisation" evidence="2">
    <location>
        <begin position="181"/>
        <end position="271"/>
    </location>
</feature>